<proteinExistence type="predicted"/>
<dbReference type="RefSeq" id="WP_023353621.1">
    <property type="nucleotide sequence ID" value="NZ_KI535366.1"/>
</dbReference>
<evidence type="ECO:0000313" key="2">
    <source>
        <dbReference type="EMBL" id="ESL04013.1"/>
    </source>
</evidence>
<feature type="transmembrane region" description="Helical" evidence="1">
    <location>
        <begin position="7"/>
        <end position="25"/>
    </location>
</feature>
<dbReference type="STRING" id="592026.GCWU0000282_000731"/>
<keyword evidence="1" id="KW-1133">Transmembrane helix</keyword>
<keyword evidence="3" id="KW-1185">Reference proteome</keyword>
<dbReference type="AlphaFoldDB" id="V2Y4X0"/>
<gene>
    <name evidence="2" type="ORF">GCWU0000282_000731</name>
</gene>
<accession>V2Y4X0</accession>
<keyword evidence="1" id="KW-0812">Transmembrane</keyword>
<dbReference type="Proteomes" id="UP000018227">
    <property type="component" value="Unassembled WGS sequence"/>
</dbReference>
<keyword evidence="1" id="KW-0472">Membrane</keyword>
<evidence type="ECO:0000256" key="1">
    <source>
        <dbReference type="SAM" id="Phobius"/>
    </source>
</evidence>
<name>V2Y4X0_9FIRM</name>
<sequence length="111" mass="13041">MYKKVRLVVKFSLLFMIIAAIYNYSAVSVMAANRIVKVKNGTSGEIRIKEDDFVTFIPKLKNNKNKKKSNLIFIIHRRMVRICINLVTENIGLVKKDWQLSLFQVWTHREI</sequence>
<comment type="caution">
    <text evidence="2">The sequence shown here is derived from an EMBL/GenBank/DDBJ whole genome shotgun (WGS) entry which is preliminary data.</text>
</comment>
<dbReference type="EMBL" id="ACIL03000006">
    <property type="protein sequence ID" value="ESL04013.1"/>
    <property type="molecule type" value="Genomic_DNA"/>
</dbReference>
<reference evidence="2 3" key="1">
    <citation type="submission" date="2013-06" db="EMBL/GenBank/DDBJ databases">
        <authorList>
            <person name="Weinstock G."/>
            <person name="Sodergren E."/>
            <person name="Clifton S."/>
            <person name="Fulton L."/>
            <person name="Fulton B."/>
            <person name="Courtney L."/>
            <person name="Fronick C."/>
            <person name="Harrison M."/>
            <person name="Strong C."/>
            <person name="Farmer C."/>
            <person name="Delahaunty K."/>
            <person name="Markovic C."/>
            <person name="Hall O."/>
            <person name="Minx P."/>
            <person name="Tomlinson C."/>
            <person name="Mitreva M."/>
            <person name="Nelson J."/>
            <person name="Hou S."/>
            <person name="Wollam A."/>
            <person name="Pepin K.H."/>
            <person name="Johnson M."/>
            <person name="Bhonagiri V."/>
            <person name="Nash W.E."/>
            <person name="Warren W."/>
            <person name="Chinwalla A."/>
            <person name="Mardis E.R."/>
            <person name="Wilson R.K."/>
        </authorList>
    </citation>
    <scope>NUCLEOTIDE SEQUENCE [LARGE SCALE GENOMIC DNA]</scope>
    <source>
        <strain evidence="2 3">ATCC 51271</strain>
    </source>
</reference>
<dbReference type="HOGENOM" id="CLU_2153811_0_0_9"/>
<protein>
    <submittedName>
        <fullName evidence="2">Uncharacterized protein</fullName>
    </submittedName>
</protein>
<evidence type="ECO:0000313" key="3">
    <source>
        <dbReference type="Proteomes" id="UP000018227"/>
    </source>
</evidence>
<organism evidence="2 3">
    <name type="scientific">Catonella morbi ATCC 51271</name>
    <dbReference type="NCBI Taxonomy" id="592026"/>
    <lineage>
        <taxon>Bacteria</taxon>
        <taxon>Bacillati</taxon>
        <taxon>Bacillota</taxon>
        <taxon>Clostridia</taxon>
        <taxon>Lachnospirales</taxon>
        <taxon>Lachnospiraceae</taxon>
        <taxon>Catonella</taxon>
    </lineage>
</organism>